<dbReference type="EMBL" id="MFKF01000157">
    <property type="protein sequence ID" value="OGG52102.1"/>
    <property type="molecule type" value="Genomic_DNA"/>
</dbReference>
<dbReference type="Proteomes" id="UP000178606">
    <property type="component" value="Unassembled WGS sequence"/>
</dbReference>
<accession>A0A1F6CT89</accession>
<comment type="caution">
    <text evidence="2">The sequence shown here is derived from an EMBL/GenBank/DDBJ whole genome shotgun (WGS) entry which is preliminary data.</text>
</comment>
<dbReference type="AlphaFoldDB" id="A0A1F6CT89"/>
<reference evidence="2 3" key="1">
    <citation type="journal article" date="2016" name="Nat. Commun.">
        <title>Thousands of microbial genomes shed light on interconnected biogeochemical processes in an aquifer system.</title>
        <authorList>
            <person name="Anantharaman K."/>
            <person name="Brown C.T."/>
            <person name="Hug L.A."/>
            <person name="Sharon I."/>
            <person name="Castelle C.J."/>
            <person name="Probst A.J."/>
            <person name="Thomas B.C."/>
            <person name="Singh A."/>
            <person name="Wilkins M.J."/>
            <person name="Karaoz U."/>
            <person name="Brodie E.L."/>
            <person name="Williams K.H."/>
            <person name="Hubbard S.S."/>
            <person name="Banfield J.F."/>
        </authorList>
    </citation>
    <scope>NUCLEOTIDE SEQUENCE [LARGE SCALE GENOMIC DNA]</scope>
    <source>
        <strain evidence="3">RIFCSPLOWO2_12_FULL_64_10</strain>
    </source>
</reference>
<evidence type="ECO:0000313" key="3">
    <source>
        <dbReference type="Proteomes" id="UP000178606"/>
    </source>
</evidence>
<protein>
    <recommendedName>
        <fullName evidence="4">FlgD Ig-like domain-containing protein</fullName>
    </recommendedName>
</protein>
<proteinExistence type="predicted"/>
<gene>
    <name evidence="2" type="ORF">A3F84_19825</name>
</gene>
<keyword evidence="1" id="KW-0732">Signal</keyword>
<organism evidence="2 3">
    <name type="scientific">Handelsmanbacteria sp. (strain RIFCSPLOWO2_12_FULL_64_10)</name>
    <dbReference type="NCBI Taxonomy" id="1817868"/>
    <lineage>
        <taxon>Bacteria</taxon>
        <taxon>Candidatus Handelsmaniibacteriota</taxon>
    </lineage>
</organism>
<sequence length="828" mass="90435">MNKMLHTIIRRSLAGLLSLCVCWLAPGPARADDPALMGQLNRPKLSSSFRNTGTQGAGLTVGAWGENSASMCYPYNWTGTRGRGLYGSFVLLPQFENECSRGEGVWVFAKDTTGKRRISASGPLFVSEDIREVVPDFGPGGNMKLSNGDQHPFAKAGLGFETRDATVWFRSDKGGPARAAPGGPMPAVIANYRENGDYPLPEMDHFPEQIVVTKWRSDETLNGTGMTFTRYAYGWGHPDFDDFFIVEMVAENTSNRAYDEVYLAYLNYFDVSEAGAVWALSGILNSADDRYQYTEASNYSGPYKGKKVSYQYDGDHPDTPIQDLGNPYVGVYVGATSANGLPIPQRGEGELLSPQYVGWGPVDLTPPFINDPEVYVPLPGTAAGGPDLPADQPRYSHWWSPSLVPDITRQNQDQMWEAFITPSSPVDNNPIKNGPRQGEQELQGQLHTQVYGPWSLKPGERAKVVLVFAAGAGNEFAGFGGEPMDWRLWTMGSGAPKEVASGEKALFDHIERGRLLYRIGYDLPNQPPDLESKNFSFLLPDQAVRLSSNGQGNVEISWLGGADKATHPDFSDKDVAGYRVYRNTSFLEKAPVVHQGNNDGPWKVVAEVRAGDSKSLSGGRYTYTDEGSLTGFEYRYNVAAFGKGHDTWQNRNAQNNAIPGAQRPAPTTLADLPAIVQRHVKAGVSASYIVDPARSSQEGRQFPAVIAASAASDALQNRVKMVPNPWRDDGIHNFGALGSNNRRVRFINLPRMARVSIYNAAGDLQTRIVHQGAAGTSHSAEMEWDLRPFSGVGSSGVPPGMYFFVVESLVPGEFEKGKVQTGSFIVIQ</sequence>
<name>A0A1F6CT89_HANXR</name>
<feature type="signal peptide" evidence="1">
    <location>
        <begin position="1"/>
        <end position="31"/>
    </location>
</feature>
<dbReference type="InterPro" id="IPR013783">
    <property type="entry name" value="Ig-like_fold"/>
</dbReference>
<evidence type="ECO:0000313" key="2">
    <source>
        <dbReference type="EMBL" id="OGG52102.1"/>
    </source>
</evidence>
<evidence type="ECO:0000256" key="1">
    <source>
        <dbReference type="SAM" id="SignalP"/>
    </source>
</evidence>
<dbReference type="Gene3D" id="2.60.40.10">
    <property type="entry name" value="Immunoglobulins"/>
    <property type="match status" value="1"/>
</dbReference>
<evidence type="ECO:0008006" key="4">
    <source>
        <dbReference type="Google" id="ProtNLM"/>
    </source>
</evidence>
<feature type="chain" id="PRO_5009523540" description="FlgD Ig-like domain-containing protein" evidence="1">
    <location>
        <begin position="32"/>
        <end position="828"/>
    </location>
</feature>